<name>A0A016VTL9_9BILA</name>
<evidence type="ECO:0000313" key="2">
    <source>
        <dbReference type="Proteomes" id="UP000024635"/>
    </source>
</evidence>
<dbReference type="AlphaFoldDB" id="A0A016VTL9"/>
<sequence>MVKKMAPIFGDQTVKNSFIDPLYLIGYERQTLLHVQAQFDSYPLKPQLPTHLNPGSSQHSLCRFISRSRNFSKHRCPVRSLATPSPNIS</sequence>
<accession>A0A016VTL9</accession>
<comment type="caution">
    <text evidence="1">The sequence shown here is derived from an EMBL/GenBank/DDBJ whole genome shotgun (WGS) entry which is preliminary data.</text>
</comment>
<keyword evidence="2" id="KW-1185">Reference proteome</keyword>
<protein>
    <submittedName>
        <fullName evidence="1">Uncharacterized protein</fullName>
    </submittedName>
</protein>
<organism evidence="1 2">
    <name type="scientific">Ancylostoma ceylanicum</name>
    <dbReference type="NCBI Taxonomy" id="53326"/>
    <lineage>
        <taxon>Eukaryota</taxon>
        <taxon>Metazoa</taxon>
        <taxon>Ecdysozoa</taxon>
        <taxon>Nematoda</taxon>
        <taxon>Chromadorea</taxon>
        <taxon>Rhabditida</taxon>
        <taxon>Rhabditina</taxon>
        <taxon>Rhabditomorpha</taxon>
        <taxon>Strongyloidea</taxon>
        <taxon>Ancylostomatidae</taxon>
        <taxon>Ancylostomatinae</taxon>
        <taxon>Ancylostoma</taxon>
    </lineage>
</organism>
<evidence type="ECO:0000313" key="1">
    <source>
        <dbReference type="EMBL" id="EYC30656.1"/>
    </source>
</evidence>
<dbReference type="Proteomes" id="UP000024635">
    <property type="component" value="Unassembled WGS sequence"/>
</dbReference>
<gene>
    <name evidence="1" type="primary">Acey_s0004.g1702</name>
    <name evidence="1" type="ORF">Y032_0004g1702</name>
</gene>
<proteinExistence type="predicted"/>
<reference evidence="2" key="1">
    <citation type="journal article" date="2015" name="Nat. Genet.">
        <title>The genome and transcriptome of the zoonotic hookworm Ancylostoma ceylanicum identify infection-specific gene families.</title>
        <authorList>
            <person name="Schwarz E.M."/>
            <person name="Hu Y."/>
            <person name="Antoshechkin I."/>
            <person name="Miller M.M."/>
            <person name="Sternberg P.W."/>
            <person name="Aroian R.V."/>
        </authorList>
    </citation>
    <scope>NUCLEOTIDE SEQUENCE</scope>
    <source>
        <strain evidence="2">HY135</strain>
    </source>
</reference>
<dbReference type="EMBL" id="JARK01001340">
    <property type="protein sequence ID" value="EYC30656.1"/>
    <property type="molecule type" value="Genomic_DNA"/>
</dbReference>